<evidence type="ECO:0000313" key="11">
    <source>
        <dbReference type="EMBL" id="PIZ09834.1"/>
    </source>
</evidence>
<keyword evidence="8" id="KW-0106">Calcium</keyword>
<dbReference type="Gene3D" id="3.60.15.10">
    <property type="entry name" value="Ribonuclease Z/Hydroxyacylglutathione hydrolase-like"/>
    <property type="match status" value="1"/>
</dbReference>
<dbReference type="AlphaFoldDB" id="A0A2M7RXD4"/>
<dbReference type="InterPro" id="IPR042173">
    <property type="entry name" value="RNase_J_2"/>
</dbReference>
<feature type="compositionally biased region" description="Polar residues" evidence="9">
    <location>
        <begin position="1"/>
        <end position="16"/>
    </location>
</feature>
<dbReference type="GO" id="GO:0004521">
    <property type="term" value="F:RNA endonuclease activity"/>
    <property type="evidence" value="ECO:0007669"/>
    <property type="project" value="UniProtKB-UniRule"/>
</dbReference>
<feature type="binding site" evidence="8">
    <location>
        <position position="129"/>
    </location>
    <ligand>
        <name>Ca(2+)</name>
        <dbReference type="ChEBI" id="CHEBI:29108"/>
    </ligand>
</feature>
<feature type="active site" description="Proton donor" evidence="6">
    <location>
        <position position="276"/>
    </location>
</feature>
<dbReference type="CDD" id="cd07714">
    <property type="entry name" value="RNaseJ_MBL-fold"/>
    <property type="match status" value="1"/>
</dbReference>
<comment type="caution">
    <text evidence="5">Lacks conserved residue(s) required for the propagation of feature annotation.</text>
</comment>
<protein>
    <recommendedName>
        <fullName evidence="5">Ribonuclease J</fullName>
        <shortName evidence="5">RNase J</shortName>
        <ecNumber evidence="5">3.1.-.-</ecNumber>
    </recommendedName>
</protein>
<dbReference type="PIRSF" id="PIRSF004803">
    <property type="entry name" value="RnjA"/>
    <property type="match status" value="1"/>
</dbReference>
<keyword evidence="8" id="KW-0479">Metal-binding</keyword>
<feature type="binding site" evidence="8">
    <location>
        <position position="152"/>
    </location>
    <ligand>
        <name>Zn(2+)</name>
        <dbReference type="ChEBI" id="CHEBI:29105"/>
        <label>1</label>
        <note>catalytic</note>
    </ligand>
</feature>
<evidence type="ECO:0000259" key="10">
    <source>
        <dbReference type="SMART" id="SM00849"/>
    </source>
</evidence>
<dbReference type="InterPro" id="IPR004613">
    <property type="entry name" value="RNase_J"/>
</dbReference>
<comment type="caution">
    <text evidence="11">The sequence shown here is derived from an EMBL/GenBank/DDBJ whole genome shotgun (WGS) entry which is preliminary data.</text>
</comment>
<organism evidence="11 12">
    <name type="scientific">Candidatus Falkowbacteria bacterium CG_4_10_14_0_8_um_filter_41_36</name>
    <dbReference type="NCBI Taxonomy" id="1974556"/>
    <lineage>
        <taxon>Bacteria</taxon>
        <taxon>Candidatus Falkowiibacteriota</taxon>
    </lineage>
</organism>
<dbReference type="InterPro" id="IPR041636">
    <property type="entry name" value="RNase_J_C"/>
</dbReference>
<dbReference type="GO" id="GO:0008270">
    <property type="term" value="F:zinc ion binding"/>
    <property type="evidence" value="ECO:0007669"/>
    <property type="project" value="InterPro"/>
</dbReference>
<dbReference type="Pfam" id="PF17770">
    <property type="entry name" value="RNase_J_C"/>
    <property type="match status" value="1"/>
</dbReference>
<keyword evidence="4 5" id="KW-0694">RNA-binding</keyword>
<evidence type="ECO:0000256" key="5">
    <source>
        <dbReference type="HAMAP-Rule" id="MF_01491"/>
    </source>
</evidence>
<dbReference type="GO" id="GO:0005737">
    <property type="term" value="C:cytoplasm"/>
    <property type="evidence" value="ECO:0007669"/>
    <property type="project" value="UniProtKB-SubCell"/>
</dbReference>
<feature type="binding site" evidence="8">
    <location>
        <position position="156"/>
    </location>
    <ligand>
        <name>Zn(2+)</name>
        <dbReference type="ChEBI" id="CHEBI:29105"/>
        <label>1</label>
        <note>catalytic</note>
    </ligand>
</feature>
<name>A0A2M7RXD4_9BACT</name>
<evidence type="ECO:0000256" key="1">
    <source>
        <dbReference type="ARBA" id="ARBA00022490"/>
    </source>
</evidence>
<feature type="active site" description="Proton acceptor" evidence="6">
    <location>
        <position position="450"/>
    </location>
</feature>
<feature type="binding site" evidence="8">
    <location>
        <position position="244"/>
    </location>
    <ligand>
        <name>Zn(2+)</name>
        <dbReference type="ChEBI" id="CHEBI:29105"/>
        <label>1</label>
        <note>catalytic</note>
    </ligand>
</feature>
<evidence type="ECO:0000256" key="6">
    <source>
        <dbReference type="PIRSR" id="PIRSR004803-1"/>
    </source>
</evidence>
<evidence type="ECO:0000256" key="2">
    <source>
        <dbReference type="ARBA" id="ARBA00022722"/>
    </source>
</evidence>
<comment type="cofactor">
    <cofactor evidence="8">
        <name>Ca(2+)</name>
        <dbReference type="ChEBI" id="CHEBI:29108"/>
    </cofactor>
    <text evidence="8">Binds 1 Ca(2+) cation per subunit. Seen in 1 crystal structure, it is not clear if it is physiologically important.</text>
</comment>
<keyword evidence="1 5" id="KW-0963">Cytoplasm</keyword>
<dbReference type="GO" id="GO:0003723">
    <property type="term" value="F:RNA binding"/>
    <property type="evidence" value="ECO:0007669"/>
    <property type="project" value="UniProtKB-UniRule"/>
</dbReference>
<feature type="binding site" evidence="7">
    <location>
        <begin position="446"/>
        <end position="450"/>
    </location>
    <ligand>
        <name>substrate</name>
    </ligand>
</feature>
<evidence type="ECO:0000256" key="3">
    <source>
        <dbReference type="ARBA" id="ARBA00022839"/>
    </source>
</evidence>
<dbReference type="Pfam" id="PF22505">
    <property type="entry name" value="RNase_J_b_CASP"/>
    <property type="match status" value="1"/>
</dbReference>
<dbReference type="NCBIfam" id="TIGR00649">
    <property type="entry name" value="MG423"/>
    <property type="match status" value="1"/>
</dbReference>
<comment type="cofactor">
    <cofactor evidence="8">
        <name>Zn(2+)</name>
        <dbReference type="ChEBI" id="CHEBI:29105"/>
    </cofactor>
    <text evidence="8">Binds 2 Zn(2+) ions per subunit. It is not clear if Zn(2+) or Mg(2+) is physiologically important.</text>
</comment>
<dbReference type="Gene3D" id="3.10.20.580">
    <property type="match status" value="1"/>
</dbReference>
<feature type="binding site" evidence="8">
    <location>
        <position position="157"/>
    </location>
    <ligand>
        <name>Zn(2+)</name>
        <dbReference type="ChEBI" id="CHEBI:29105"/>
        <label>1</label>
        <note>catalytic</note>
    </ligand>
</feature>
<dbReference type="SUPFAM" id="SSF56281">
    <property type="entry name" value="Metallo-hydrolase/oxidoreductase"/>
    <property type="match status" value="1"/>
</dbReference>
<dbReference type="InterPro" id="IPR055132">
    <property type="entry name" value="RNase_J_b_CASP"/>
</dbReference>
<evidence type="ECO:0000313" key="12">
    <source>
        <dbReference type="Proteomes" id="UP000230105"/>
    </source>
</evidence>
<gene>
    <name evidence="5" type="primary">rnj</name>
    <name evidence="11" type="ORF">COY54_02250</name>
</gene>
<feature type="binding site" evidence="8">
    <location>
        <position position="530"/>
    </location>
    <ligand>
        <name>Ca(2+)</name>
        <dbReference type="ChEBI" id="CHEBI:29108"/>
    </ligand>
</feature>
<dbReference type="HAMAP" id="MF_01491">
    <property type="entry name" value="RNase_J_bact"/>
    <property type="match status" value="1"/>
</dbReference>
<comment type="subunit">
    <text evidence="5">Homodimer, may be a subunit of the RNA degradosome.</text>
</comment>
<dbReference type="InterPro" id="IPR030854">
    <property type="entry name" value="RNase_J_bac"/>
</dbReference>
<comment type="subcellular location">
    <subcellularLocation>
        <location evidence="5">Cytoplasm</location>
    </subcellularLocation>
</comment>
<dbReference type="Gene3D" id="3.40.50.10710">
    <property type="entry name" value="Metallo-hydrolase/oxidoreductase"/>
    <property type="match status" value="1"/>
</dbReference>
<keyword evidence="5" id="KW-0698">rRNA processing</keyword>
<dbReference type="EC" id="3.1.-.-" evidence="5"/>
<sequence>MISKYKSTTSTDSRSFSNKDSRPATRRPNYNSPLSASRPRTVVRPGLSSPAVKTNRPQFQNTTRATLRGPRLPFRPVFAASGALGSLRIMALGGLEEVGRNMMLIEYNKEIIIVDMGLQFPEEDMLGIDYIIPNISYLEDKKDWIKGVVITHGHYDHIGGIPHIMGRIGNPPMFMGKMTAGLVRKRNVEFYSCPNLNIKEIDETTKVKLGQNFNLEFLRVNHSIPDCFAVIIDTPLGRVVHTGDFKIDFTPVNDKPADLNRIAQIGAGGVLFLLSDSTDATHAGYQISESAIGDEMGKLFEKITGRIIIGTFASQLSRVQKIFDHATKYGRRVLLQGRSMNDNVEVAHQISYLKFNPRLLVDERDVNKIPDSQLVIIGTGAQGEKGGAFLNKVVNGEHRLIHFKAGDTVIFSSSIIPGNERSVQTLMDKIVRQGAKVINYRMMDIHAGGHAKQEDLKLMMRLLKPEFFMPIEANHYMLRAHADLAEQVGIARDKIFIADNGQVVEFKKVNNQVVGALTKEKINTDYVMVDGLGVGDVSNVVLKDRQMMAEDGMIVVIATIDVKTNDIIGNPDLISRGFVYMKENKDLIEKTRMIAKKIVKDQAGSLPIDEDFIKNKIRVDVGQFLFSQTKRRPMVLPVVIKV</sequence>
<feature type="binding site" evidence="8">
    <location>
        <position position="154"/>
    </location>
    <ligand>
        <name>Zn(2+)</name>
        <dbReference type="ChEBI" id="CHEBI:29105"/>
        <label>1</label>
        <note>catalytic</note>
    </ligand>
</feature>
<dbReference type="SMART" id="SM00849">
    <property type="entry name" value="Lactamase_B"/>
    <property type="match status" value="1"/>
</dbReference>
<dbReference type="Pfam" id="PF12706">
    <property type="entry name" value="Lactamase_B_2"/>
    <property type="match status" value="1"/>
</dbReference>
<comment type="similarity">
    <text evidence="5">Belongs to the metallo-beta-lactamase superfamily. RNA-metabolizing metallo-beta-lactamase-like family. Bacterial RNase J subfamily.</text>
</comment>
<evidence type="ECO:0000256" key="7">
    <source>
        <dbReference type="PIRSR" id="PIRSR004803-2"/>
    </source>
</evidence>
<dbReference type="PANTHER" id="PTHR43694:SF1">
    <property type="entry name" value="RIBONUCLEASE J"/>
    <property type="match status" value="1"/>
</dbReference>
<dbReference type="Proteomes" id="UP000230105">
    <property type="component" value="Unassembled WGS sequence"/>
</dbReference>
<accession>A0A2M7RXD4</accession>
<dbReference type="InterPro" id="IPR001279">
    <property type="entry name" value="Metallo-B-lactamas"/>
</dbReference>
<keyword evidence="5" id="KW-0255">Endonuclease</keyword>
<feature type="binding site" evidence="8">
    <location>
        <position position="222"/>
    </location>
    <ligand>
        <name>Zn(2+)</name>
        <dbReference type="ChEBI" id="CHEBI:29105"/>
        <label>1</label>
        <note>catalytic</note>
    </ligand>
</feature>
<feature type="binding site" evidence="8">
    <location>
        <position position="127"/>
    </location>
    <ligand>
        <name>Ca(2+)</name>
        <dbReference type="ChEBI" id="CHEBI:29108"/>
    </ligand>
</feature>
<feature type="region of interest" description="Disordered" evidence="9">
    <location>
        <begin position="1"/>
        <end position="63"/>
    </location>
</feature>
<proteinExistence type="inferred from homology"/>
<dbReference type="GO" id="GO:0006364">
    <property type="term" value="P:rRNA processing"/>
    <property type="evidence" value="ECO:0007669"/>
    <property type="project" value="UniProtKB-UniRule"/>
</dbReference>
<dbReference type="InterPro" id="IPR036866">
    <property type="entry name" value="RibonucZ/Hydroxyglut_hydro"/>
</dbReference>
<feature type="compositionally biased region" description="Polar residues" evidence="9">
    <location>
        <begin position="51"/>
        <end position="63"/>
    </location>
</feature>
<keyword evidence="2 5" id="KW-0540">Nuclease</keyword>
<keyword evidence="5" id="KW-0378">Hydrolase</keyword>
<feature type="domain" description="Metallo-beta-lactamase" evidence="10">
    <location>
        <begin position="99"/>
        <end position="296"/>
    </location>
</feature>
<evidence type="ECO:0000256" key="8">
    <source>
        <dbReference type="PIRSR" id="PIRSR004803-3"/>
    </source>
</evidence>
<evidence type="ECO:0000256" key="9">
    <source>
        <dbReference type="SAM" id="MobiDB-lite"/>
    </source>
</evidence>
<dbReference type="GO" id="GO:0004534">
    <property type="term" value="F:5'-3' RNA exonuclease activity"/>
    <property type="evidence" value="ECO:0007669"/>
    <property type="project" value="UniProtKB-UniRule"/>
</dbReference>
<keyword evidence="8" id="KW-0862">Zinc</keyword>
<keyword evidence="3 5" id="KW-0269">Exonuclease</keyword>
<reference evidence="12" key="1">
    <citation type="submission" date="2017-09" db="EMBL/GenBank/DDBJ databases">
        <title>Depth-based differentiation of microbial function through sediment-hosted aquifers and enrichment of novel symbionts in the deep terrestrial subsurface.</title>
        <authorList>
            <person name="Probst A.J."/>
            <person name="Ladd B."/>
            <person name="Jarett J.K."/>
            <person name="Geller-Mcgrath D.E."/>
            <person name="Sieber C.M.K."/>
            <person name="Emerson J.B."/>
            <person name="Anantharaman K."/>
            <person name="Thomas B.C."/>
            <person name="Malmstrom R."/>
            <person name="Stieglmeier M."/>
            <person name="Klingl A."/>
            <person name="Woyke T."/>
            <person name="Ryan C.M."/>
            <person name="Banfield J.F."/>
        </authorList>
    </citation>
    <scope>NUCLEOTIDE SEQUENCE [LARGE SCALE GENOMIC DNA]</scope>
</reference>
<evidence type="ECO:0000256" key="4">
    <source>
        <dbReference type="ARBA" id="ARBA00022884"/>
    </source>
</evidence>
<comment type="function">
    <text evidence="5">An RNase that has 5'-3' exonuclease and possibly endonuclease activity. Involved in maturation of rRNA and in some organisms also mRNA maturation and/or decay.</text>
</comment>
<dbReference type="EMBL" id="PFMP01000057">
    <property type="protein sequence ID" value="PIZ09834.1"/>
    <property type="molecule type" value="Genomic_DNA"/>
</dbReference>
<dbReference type="PANTHER" id="PTHR43694">
    <property type="entry name" value="RIBONUCLEASE J"/>
    <property type="match status" value="1"/>
</dbReference>